<evidence type="ECO:0000313" key="1">
    <source>
        <dbReference type="EMBL" id="JAD38199.1"/>
    </source>
</evidence>
<organism evidence="1">
    <name type="scientific">Arundo donax</name>
    <name type="common">Giant reed</name>
    <name type="synonym">Donax arundinaceus</name>
    <dbReference type="NCBI Taxonomy" id="35708"/>
    <lineage>
        <taxon>Eukaryota</taxon>
        <taxon>Viridiplantae</taxon>
        <taxon>Streptophyta</taxon>
        <taxon>Embryophyta</taxon>
        <taxon>Tracheophyta</taxon>
        <taxon>Spermatophyta</taxon>
        <taxon>Magnoliopsida</taxon>
        <taxon>Liliopsida</taxon>
        <taxon>Poales</taxon>
        <taxon>Poaceae</taxon>
        <taxon>PACMAD clade</taxon>
        <taxon>Arundinoideae</taxon>
        <taxon>Arundineae</taxon>
        <taxon>Arundo</taxon>
    </lineage>
</organism>
<reference evidence="1" key="1">
    <citation type="submission" date="2014-09" db="EMBL/GenBank/DDBJ databases">
        <authorList>
            <person name="Magalhaes I.L.F."/>
            <person name="Oliveira U."/>
            <person name="Santos F.R."/>
            <person name="Vidigal T.H.D.A."/>
            <person name="Brescovit A.D."/>
            <person name="Santos A.J."/>
        </authorList>
    </citation>
    <scope>NUCLEOTIDE SEQUENCE</scope>
    <source>
        <tissue evidence="1">Shoot tissue taken approximately 20 cm above the soil surface</tissue>
    </source>
</reference>
<sequence length="17" mass="1983">MLQFRSVLQPKSISAMF</sequence>
<dbReference type="AlphaFoldDB" id="A0A0A8ZFM8"/>
<reference evidence="1" key="2">
    <citation type="journal article" date="2015" name="Data Brief">
        <title>Shoot transcriptome of the giant reed, Arundo donax.</title>
        <authorList>
            <person name="Barrero R.A."/>
            <person name="Guerrero F.D."/>
            <person name="Moolhuijzen P."/>
            <person name="Goolsby J.A."/>
            <person name="Tidwell J."/>
            <person name="Bellgard S.E."/>
            <person name="Bellgard M.I."/>
        </authorList>
    </citation>
    <scope>NUCLEOTIDE SEQUENCE</scope>
    <source>
        <tissue evidence="1">Shoot tissue taken approximately 20 cm above the soil surface</tissue>
    </source>
</reference>
<protein>
    <submittedName>
        <fullName evidence="1">Uncharacterized protein</fullName>
    </submittedName>
</protein>
<dbReference type="EMBL" id="GBRH01259696">
    <property type="protein sequence ID" value="JAD38199.1"/>
    <property type="molecule type" value="Transcribed_RNA"/>
</dbReference>
<proteinExistence type="predicted"/>
<name>A0A0A8ZFM8_ARUDO</name>
<accession>A0A0A8ZFM8</accession>